<dbReference type="PANTHER" id="PTHR46112:SF2">
    <property type="entry name" value="XAA-PRO AMINOPEPTIDASE P-RELATED"/>
    <property type="match status" value="1"/>
</dbReference>
<comment type="similarity">
    <text evidence="3">Belongs to the peptidase M24B family.</text>
</comment>
<dbReference type="InterPro" id="IPR029149">
    <property type="entry name" value="Creatin/AminoP/Spt16_N"/>
</dbReference>
<dbReference type="InterPro" id="IPR000994">
    <property type="entry name" value="Pept_M24"/>
</dbReference>
<feature type="domain" description="Creatinase N-terminal" evidence="5">
    <location>
        <begin position="8"/>
        <end position="145"/>
    </location>
</feature>
<keyword evidence="1 3" id="KW-0479">Metal-binding</keyword>
<proteinExistence type="inferred from homology"/>
<dbReference type="Pfam" id="PF01321">
    <property type="entry name" value="Creatinase_N"/>
    <property type="match status" value="1"/>
</dbReference>
<keyword evidence="2" id="KW-0378">Hydrolase</keyword>
<dbReference type="Pfam" id="PF00557">
    <property type="entry name" value="Peptidase_M24"/>
    <property type="match status" value="1"/>
</dbReference>
<accession>A0ABD5NTN2</accession>
<reference evidence="6 7" key="1">
    <citation type="journal article" date="2019" name="Int. J. Syst. Evol. Microbiol.">
        <title>The Global Catalogue of Microorganisms (GCM) 10K type strain sequencing project: providing services to taxonomists for standard genome sequencing and annotation.</title>
        <authorList>
            <consortium name="The Broad Institute Genomics Platform"/>
            <consortium name="The Broad Institute Genome Sequencing Center for Infectious Disease"/>
            <person name="Wu L."/>
            <person name="Ma J."/>
        </authorList>
    </citation>
    <scope>NUCLEOTIDE SEQUENCE [LARGE SCALE GENOMIC DNA]</scope>
    <source>
        <strain evidence="6 7">IBRC-M 10256</strain>
    </source>
</reference>
<sequence>MDTAYPQLTRYLEASDADGYLVDADGEDSDQYYLSGYHAPDDFVTLYADGTVSLLVSELEYTRAKDDSDADVVYKLSDFDYADRVDRLGPDRGRAETVAEFLADSGVESVAVPPAFPIGTGDALREFGIDVVTDRDSVVETTRAVKTETEIDHVAETQRANEAAMDAAAEMLERATIDGDTLYLDGEQLTSERVRRRIELTLLEHGCGMDDCIVASGASSARAHDSGYGPLDANVPITVDIFPRNKRTRYHADMTRTFVKGEPTERIREWYALTEEAYRAALDAIAPGVTGEAVHGAACEVYEEAGYPTLRTDESTEDGFFHSTGHGVGLDVHEAPSLSLGGGELAAGHVVTVEPGLYEQGTGGVRIEDLVVVTEDGYRNLTSYPTDFQIV</sequence>
<evidence type="ECO:0000313" key="6">
    <source>
        <dbReference type="EMBL" id="MFC3960333.1"/>
    </source>
</evidence>
<dbReference type="Gene3D" id="3.40.350.10">
    <property type="entry name" value="Creatinase/prolidase N-terminal domain"/>
    <property type="match status" value="1"/>
</dbReference>
<gene>
    <name evidence="6" type="ORF">ACFOUR_18430</name>
</gene>
<organism evidence="6 7">
    <name type="scientific">Halovivax cerinus</name>
    <dbReference type="NCBI Taxonomy" id="1487865"/>
    <lineage>
        <taxon>Archaea</taxon>
        <taxon>Methanobacteriati</taxon>
        <taxon>Methanobacteriota</taxon>
        <taxon>Stenosarchaea group</taxon>
        <taxon>Halobacteria</taxon>
        <taxon>Halobacteriales</taxon>
        <taxon>Natrialbaceae</taxon>
        <taxon>Halovivax</taxon>
    </lineage>
</organism>
<dbReference type="PANTHER" id="PTHR46112">
    <property type="entry name" value="AMINOPEPTIDASE"/>
    <property type="match status" value="1"/>
</dbReference>
<dbReference type="InterPro" id="IPR036005">
    <property type="entry name" value="Creatinase/aminopeptidase-like"/>
</dbReference>
<dbReference type="Gene3D" id="3.90.230.10">
    <property type="entry name" value="Creatinase/methionine aminopeptidase superfamily"/>
    <property type="match status" value="1"/>
</dbReference>
<dbReference type="GeneID" id="73901706"/>
<protein>
    <submittedName>
        <fullName evidence="6">M24 family metallopeptidase</fullName>
    </submittedName>
</protein>
<evidence type="ECO:0000256" key="2">
    <source>
        <dbReference type="ARBA" id="ARBA00022801"/>
    </source>
</evidence>
<feature type="domain" description="Peptidase M24" evidence="4">
    <location>
        <begin position="155"/>
        <end position="375"/>
    </location>
</feature>
<dbReference type="AlphaFoldDB" id="A0ABD5NTN2"/>
<dbReference type="GO" id="GO:0016787">
    <property type="term" value="F:hydrolase activity"/>
    <property type="evidence" value="ECO:0007669"/>
    <property type="project" value="UniProtKB-KW"/>
</dbReference>
<evidence type="ECO:0000256" key="1">
    <source>
        <dbReference type="ARBA" id="ARBA00022723"/>
    </source>
</evidence>
<evidence type="ECO:0000256" key="3">
    <source>
        <dbReference type="RuleBase" id="RU000590"/>
    </source>
</evidence>
<dbReference type="RefSeq" id="WP_256532608.1">
    <property type="nucleotide sequence ID" value="NZ_CP101824.1"/>
</dbReference>
<keyword evidence="7" id="KW-1185">Reference proteome</keyword>
<dbReference type="InterPro" id="IPR000587">
    <property type="entry name" value="Creatinase_N"/>
</dbReference>
<comment type="caution">
    <text evidence="6">The sequence shown here is derived from an EMBL/GenBank/DDBJ whole genome shotgun (WGS) entry which is preliminary data.</text>
</comment>
<dbReference type="Proteomes" id="UP001595846">
    <property type="component" value="Unassembled WGS sequence"/>
</dbReference>
<dbReference type="SUPFAM" id="SSF53092">
    <property type="entry name" value="Creatinase/prolidase N-terminal domain"/>
    <property type="match status" value="1"/>
</dbReference>
<dbReference type="GO" id="GO:0046872">
    <property type="term" value="F:metal ion binding"/>
    <property type="evidence" value="ECO:0007669"/>
    <property type="project" value="UniProtKB-KW"/>
</dbReference>
<dbReference type="InterPro" id="IPR001131">
    <property type="entry name" value="Peptidase_M24B_aminopep-P_CS"/>
</dbReference>
<dbReference type="InterPro" id="IPR050659">
    <property type="entry name" value="Peptidase_M24B"/>
</dbReference>
<evidence type="ECO:0000313" key="7">
    <source>
        <dbReference type="Proteomes" id="UP001595846"/>
    </source>
</evidence>
<dbReference type="PROSITE" id="PS00491">
    <property type="entry name" value="PROLINE_PEPTIDASE"/>
    <property type="match status" value="1"/>
</dbReference>
<dbReference type="EMBL" id="JBHSAQ010000016">
    <property type="protein sequence ID" value="MFC3960333.1"/>
    <property type="molecule type" value="Genomic_DNA"/>
</dbReference>
<evidence type="ECO:0000259" key="4">
    <source>
        <dbReference type="Pfam" id="PF00557"/>
    </source>
</evidence>
<evidence type="ECO:0000259" key="5">
    <source>
        <dbReference type="Pfam" id="PF01321"/>
    </source>
</evidence>
<dbReference type="SUPFAM" id="SSF55920">
    <property type="entry name" value="Creatinase/aminopeptidase"/>
    <property type="match status" value="1"/>
</dbReference>
<name>A0ABD5NTN2_9EURY</name>